<protein>
    <submittedName>
        <fullName evidence="1">Uncharacterized protein</fullName>
    </submittedName>
</protein>
<organism evidence="1 2">
    <name type="scientific">Selenomonas ruminantium subsp. lactilytica (strain NBRC 103574 / TAM6421)</name>
    <dbReference type="NCBI Taxonomy" id="927704"/>
    <lineage>
        <taxon>Bacteria</taxon>
        <taxon>Bacillati</taxon>
        <taxon>Bacillota</taxon>
        <taxon>Negativicutes</taxon>
        <taxon>Selenomonadales</taxon>
        <taxon>Selenomonadaceae</taxon>
        <taxon>Selenomonas</taxon>
    </lineage>
</organism>
<proteinExistence type="predicted"/>
<dbReference type="EMBL" id="AP012292">
    <property type="protein sequence ID" value="BAL83047.1"/>
    <property type="molecule type" value="Genomic_DNA"/>
</dbReference>
<dbReference type="AlphaFoldDB" id="I0GQL0"/>
<dbReference type="PATRIC" id="fig|927704.6.peg.1379"/>
<dbReference type="OrthoDB" id="2057603at2"/>
<name>I0GQL0_SELRL</name>
<gene>
    <name evidence="1" type="ordered locus">SELR_13390</name>
</gene>
<dbReference type="RefSeq" id="WP_014424484.1">
    <property type="nucleotide sequence ID" value="NC_017068.1"/>
</dbReference>
<sequence length="124" mass="14570">MIISIDRDGVCMGDDAMDHRREITIDDNATARDLLNKLLEIDYLPDLTDAIWYTWSSDASCLIAWSCKKKKVIAEVRDKLLEKDNNKSGYYFVHLWKQDLQILKEYIKETPGIWYDKDYFGGRL</sequence>
<evidence type="ECO:0000313" key="1">
    <source>
        <dbReference type="EMBL" id="BAL83047.1"/>
    </source>
</evidence>
<accession>I0GQL0</accession>
<dbReference type="Proteomes" id="UP000007887">
    <property type="component" value="Chromosome"/>
</dbReference>
<dbReference type="HOGENOM" id="CLU_2002329_0_0_9"/>
<reference evidence="1 2" key="1">
    <citation type="submission" date="2011-10" db="EMBL/GenBank/DDBJ databases">
        <title>Whole genome sequence of Selenomonas ruminantium subsp. lactilytica TAM6421.</title>
        <authorList>
            <person name="Oguchi A."/>
            <person name="Ankai A."/>
            <person name="Kaneko J."/>
            <person name="Yamada-Narita S."/>
            <person name="Fukui S."/>
            <person name="Takahashi M."/>
            <person name="Onodera T."/>
            <person name="Kojima S."/>
            <person name="Fushimi T."/>
            <person name="Abe N."/>
            <person name="Kamio Y."/>
            <person name="Yamazaki S."/>
            <person name="Fujita N."/>
        </authorList>
    </citation>
    <scope>NUCLEOTIDE SEQUENCE [LARGE SCALE GENOMIC DNA]</scope>
    <source>
        <strain evidence="2">NBRC 103574 / TAM6421</strain>
    </source>
</reference>
<evidence type="ECO:0000313" key="2">
    <source>
        <dbReference type="Proteomes" id="UP000007887"/>
    </source>
</evidence>
<dbReference type="KEGG" id="sri:SELR_13390"/>